<feature type="binding site" evidence="13">
    <location>
        <begin position="128"/>
        <end position="130"/>
    </location>
    <ligand>
        <name>substrate</name>
    </ligand>
</feature>
<dbReference type="InterPro" id="IPR004393">
    <property type="entry name" value="NadC"/>
</dbReference>
<name>A0A5K7Z184_9BACT</name>
<keyword evidence="6" id="KW-0662">Pyridine nucleotide biosynthesis</keyword>
<dbReference type="AlphaFoldDB" id="A0A5K7Z184"/>
<dbReference type="InterPro" id="IPR022412">
    <property type="entry name" value="Quinolinate_PRibosylTrfase_N"/>
</dbReference>
<dbReference type="InterPro" id="IPR002638">
    <property type="entry name" value="Quinolinate_PRibosylTrfase_C"/>
</dbReference>
<dbReference type="OrthoDB" id="9782546at2"/>
<dbReference type="SUPFAM" id="SSF54675">
    <property type="entry name" value="Nicotinate/Quinolinate PRTase N-terminal domain-like"/>
    <property type="match status" value="1"/>
</dbReference>
<comment type="function">
    <text evidence="1">Involved in the catabolism of quinolinic acid (QA).</text>
</comment>
<dbReference type="FunFam" id="3.90.1170.20:FF:000001">
    <property type="entry name" value="Nicotinate-nucleotide diphosphorylase (Carboxylating)"/>
    <property type="match status" value="1"/>
</dbReference>
<reference evidence="16 17" key="1">
    <citation type="submission" date="2019-11" db="EMBL/GenBank/DDBJ databases">
        <title>Comparative genomics of hydrocarbon-degrading Desulfosarcina strains.</title>
        <authorList>
            <person name="Watanabe M."/>
            <person name="Kojima H."/>
            <person name="Fukui M."/>
        </authorList>
    </citation>
    <scope>NUCLEOTIDE SEQUENCE [LARGE SCALE GENOMIC DNA]</scope>
    <source>
        <strain evidence="16 17">PP31</strain>
    </source>
</reference>
<dbReference type="Gene3D" id="3.90.1170.20">
    <property type="entry name" value="Quinolinate phosphoribosyl transferase, N-terminal domain"/>
    <property type="match status" value="1"/>
</dbReference>
<evidence type="ECO:0000256" key="5">
    <source>
        <dbReference type="ARBA" id="ARBA00011944"/>
    </source>
</evidence>
<comment type="catalytic activity">
    <reaction evidence="10">
        <text>nicotinate beta-D-ribonucleotide + CO2 + diphosphate = quinolinate + 5-phospho-alpha-D-ribose 1-diphosphate + 2 H(+)</text>
        <dbReference type="Rhea" id="RHEA:12733"/>
        <dbReference type="ChEBI" id="CHEBI:15378"/>
        <dbReference type="ChEBI" id="CHEBI:16526"/>
        <dbReference type="ChEBI" id="CHEBI:29959"/>
        <dbReference type="ChEBI" id="CHEBI:33019"/>
        <dbReference type="ChEBI" id="CHEBI:57502"/>
        <dbReference type="ChEBI" id="CHEBI:58017"/>
        <dbReference type="EC" id="2.4.2.19"/>
    </reaction>
</comment>
<evidence type="ECO:0000256" key="11">
    <source>
        <dbReference type="ARBA" id="ARBA00069173"/>
    </source>
</evidence>
<feature type="domain" description="Quinolinate phosphoribosyl transferase C-terminal" evidence="14">
    <location>
        <begin position="107"/>
        <end position="272"/>
    </location>
</feature>
<dbReference type="GO" id="GO:0009435">
    <property type="term" value="P:NAD+ biosynthetic process"/>
    <property type="evidence" value="ECO:0007669"/>
    <property type="project" value="UniProtKB-UniPathway"/>
</dbReference>
<comment type="subunit">
    <text evidence="4">Hexamer formed by 3 homodimers.</text>
</comment>
<dbReference type="Proteomes" id="UP000427769">
    <property type="component" value="Chromosome"/>
</dbReference>
<comment type="similarity">
    <text evidence="3 12">Belongs to the NadC/ModD family.</text>
</comment>
<feature type="binding site" evidence="13">
    <location>
        <position position="192"/>
    </location>
    <ligand>
        <name>substrate</name>
    </ligand>
</feature>
<evidence type="ECO:0000256" key="13">
    <source>
        <dbReference type="PIRSR" id="PIRSR006250-1"/>
    </source>
</evidence>
<dbReference type="InterPro" id="IPR013785">
    <property type="entry name" value="Aldolase_TIM"/>
</dbReference>
<dbReference type="InterPro" id="IPR036068">
    <property type="entry name" value="Nicotinate_pribotase-like_C"/>
</dbReference>
<evidence type="ECO:0000256" key="1">
    <source>
        <dbReference type="ARBA" id="ARBA00003237"/>
    </source>
</evidence>
<dbReference type="UniPathway" id="UPA00253">
    <property type="reaction ID" value="UER00331"/>
</dbReference>
<dbReference type="RefSeq" id="WP_155303673.1">
    <property type="nucleotide sequence ID" value="NZ_AP021875.1"/>
</dbReference>
<feature type="domain" description="Quinolinate phosphoribosyl transferase N-terminal" evidence="15">
    <location>
        <begin position="20"/>
        <end position="105"/>
    </location>
</feature>
<dbReference type="FunFam" id="3.20.20.70:FF:000030">
    <property type="entry name" value="Nicotinate-nucleotide pyrophosphorylase, carboxylating"/>
    <property type="match status" value="1"/>
</dbReference>
<evidence type="ECO:0000256" key="12">
    <source>
        <dbReference type="PIRNR" id="PIRNR006250"/>
    </source>
</evidence>
<dbReference type="PIRSF" id="PIRSF006250">
    <property type="entry name" value="NadC_ModD"/>
    <property type="match status" value="1"/>
</dbReference>
<organism evidence="16 17">
    <name type="scientific">Desulfosarcina widdelii</name>
    <dbReference type="NCBI Taxonomy" id="947919"/>
    <lineage>
        <taxon>Bacteria</taxon>
        <taxon>Pseudomonadati</taxon>
        <taxon>Thermodesulfobacteriota</taxon>
        <taxon>Desulfobacteria</taxon>
        <taxon>Desulfobacterales</taxon>
        <taxon>Desulfosarcinaceae</taxon>
        <taxon>Desulfosarcina</taxon>
    </lineage>
</organism>
<evidence type="ECO:0000256" key="6">
    <source>
        <dbReference type="ARBA" id="ARBA00022642"/>
    </source>
</evidence>
<evidence type="ECO:0000256" key="8">
    <source>
        <dbReference type="ARBA" id="ARBA00022679"/>
    </source>
</evidence>
<feature type="binding site" evidence="13">
    <location>
        <position position="95"/>
    </location>
    <ligand>
        <name>substrate</name>
    </ligand>
</feature>
<feature type="binding site" evidence="13">
    <location>
        <position position="152"/>
    </location>
    <ligand>
        <name>substrate</name>
    </ligand>
</feature>
<dbReference type="Gene3D" id="3.20.20.70">
    <property type="entry name" value="Aldolase class I"/>
    <property type="match status" value="1"/>
</dbReference>
<protein>
    <recommendedName>
        <fullName evidence="11">Probable nicotinate-nucleotide pyrophosphorylase [carboxylating]</fullName>
        <ecNumber evidence="5">2.4.2.19</ecNumber>
    </recommendedName>
    <alternativeName>
        <fullName evidence="9">Quinolinate phosphoribosyltransferase [decarboxylating]</fullName>
    </alternativeName>
</protein>
<dbReference type="KEGG" id="dwd:DSCW_20850"/>
<dbReference type="InterPro" id="IPR027277">
    <property type="entry name" value="NadC/ModD"/>
</dbReference>
<dbReference type="GO" id="GO:0004514">
    <property type="term" value="F:nicotinate-nucleotide diphosphorylase (carboxylating) activity"/>
    <property type="evidence" value="ECO:0007669"/>
    <property type="project" value="UniProtKB-EC"/>
</dbReference>
<comment type="pathway">
    <text evidence="2">Cofactor biosynthesis; NAD(+) biosynthesis; nicotinate D-ribonucleotide from quinolinate: step 1/1.</text>
</comment>
<dbReference type="PANTHER" id="PTHR32179:SF3">
    <property type="entry name" value="NICOTINATE-NUCLEOTIDE PYROPHOSPHORYLASE [CARBOXYLATING]"/>
    <property type="match status" value="1"/>
</dbReference>
<dbReference type="GO" id="GO:0005737">
    <property type="term" value="C:cytoplasm"/>
    <property type="evidence" value="ECO:0007669"/>
    <property type="project" value="TreeGrafter"/>
</dbReference>
<dbReference type="PANTHER" id="PTHR32179">
    <property type="entry name" value="NICOTINATE-NUCLEOTIDE PYROPHOSPHORYLASE [CARBOXYLATING]"/>
    <property type="match status" value="1"/>
</dbReference>
<evidence type="ECO:0000256" key="7">
    <source>
        <dbReference type="ARBA" id="ARBA00022676"/>
    </source>
</evidence>
<proteinExistence type="inferred from homology"/>
<evidence type="ECO:0000313" key="17">
    <source>
        <dbReference type="Proteomes" id="UP000427769"/>
    </source>
</evidence>
<gene>
    <name evidence="16" type="primary">nadC</name>
    <name evidence="16" type="ORF">DSCW_20850</name>
</gene>
<sequence>MHTIEDLIQLALREDIGPGDITTDNLVEAGVSGFGILLAKQDLVIAGLAVAETVFKTLDPKIEFTASFTDGQKVRSGNTVATLKGSLKALLKGERTALNFLQRMSGIATQANDLVAKVAGTNVKLVDTRKTTPGWRELEKYSVRMGGAHNHRMGLYDGVLIKDNHIAVCGGIANAVKKVRREISHLVKVEVEASSMEEVETALAAGADIIMLDNMDLDQIGQAVRLINKKALVEVSGNVTGERLADLARTGVDLISMGALTHSAVAVDLSMKIESN</sequence>
<feature type="binding site" evidence="13">
    <location>
        <begin position="236"/>
        <end position="238"/>
    </location>
    <ligand>
        <name>substrate</name>
    </ligand>
</feature>
<feature type="binding site" evidence="13">
    <location>
        <position position="213"/>
    </location>
    <ligand>
        <name>substrate</name>
    </ligand>
</feature>
<evidence type="ECO:0000256" key="4">
    <source>
        <dbReference type="ARBA" id="ARBA00011218"/>
    </source>
</evidence>
<dbReference type="EMBL" id="AP021875">
    <property type="protein sequence ID" value="BBO74668.1"/>
    <property type="molecule type" value="Genomic_DNA"/>
</dbReference>
<dbReference type="Pfam" id="PF02749">
    <property type="entry name" value="QRPTase_N"/>
    <property type="match status" value="1"/>
</dbReference>
<evidence type="ECO:0000256" key="10">
    <source>
        <dbReference type="ARBA" id="ARBA00047445"/>
    </source>
</evidence>
<evidence type="ECO:0000256" key="2">
    <source>
        <dbReference type="ARBA" id="ARBA00004893"/>
    </source>
</evidence>
<keyword evidence="17" id="KW-1185">Reference proteome</keyword>
<feature type="binding site" evidence="13">
    <location>
        <begin position="257"/>
        <end position="259"/>
    </location>
    <ligand>
        <name>substrate</name>
    </ligand>
</feature>
<dbReference type="InterPro" id="IPR037128">
    <property type="entry name" value="Quinolinate_PRibosylTase_N_sf"/>
</dbReference>
<dbReference type="Pfam" id="PF01729">
    <property type="entry name" value="QRPTase_C"/>
    <property type="match status" value="1"/>
</dbReference>
<dbReference type="NCBIfam" id="TIGR00078">
    <property type="entry name" value="nadC"/>
    <property type="match status" value="1"/>
</dbReference>
<dbReference type="SUPFAM" id="SSF51690">
    <property type="entry name" value="Nicotinate/Quinolinate PRTase C-terminal domain-like"/>
    <property type="match status" value="1"/>
</dbReference>
<accession>A0A5K7Z184</accession>
<feature type="binding site" evidence="13">
    <location>
        <position position="162"/>
    </location>
    <ligand>
        <name>substrate</name>
    </ligand>
</feature>
<evidence type="ECO:0000313" key="16">
    <source>
        <dbReference type="EMBL" id="BBO74668.1"/>
    </source>
</evidence>
<evidence type="ECO:0000256" key="3">
    <source>
        <dbReference type="ARBA" id="ARBA00009400"/>
    </source>
</evidence>
<dbReference type="CDD" id="cd01572">
    <property type="entry name" value="QPRTase"/>
    <property type="match status" value="1"/>
</dbReference>
<evidence type="ECO:0000256" key="9">
    <source>
        <dbReference type="ARBA" id="ARBA00033102"/>
    </source>
</evidence>
<evidence type="ECO:0000259" key="14">
    <source>
        <dbReference type="Pfam" id="PF01729"/>
    </source>
</evidence>
<dbReference type="EC" id="2.4.2.19" evidence="5"/>
<dbReference type="GO" id="GO:0034213">
    <property type="term" value="P:quinolinate catabolic process"/>
    <property type="evidence" value="ECO:0007669"/>
    <property type="project" value="TreeGrafter"/>
</dbReference>
<evidence type="ECO:0000259" key="15">
    <source>
        <dbReference type="Pfam" id="PF02749"/>
    </source>
</evidence>
<keyword evidence="8 12" id="KW-0808">Transferase</keyword>
<keyword evidence="7 12" id="KW-0328">Glycosyltransferase</keyword>